<dbReference type="GO" id="GO:0005634">
    <property type="term" value="C:nucleus"/>
    <property type="evidence" value="ECO:0007669"/>
    <property type="project" value="UniProtKB-SubCell"/>
</dbReference>
<protein>
    <submittedName>
        <fullName evidence="6">Flowering time control protein FPA</fullName>
    </submittedName>
</protein>
<dbReference type="InterPro" id="IPR012677">
    <property type="entry name" value="Nucleotide-bd_a/b_plait_sf"/>
</dbReference>
<evidence type="ECO:0000256" key="3">
    <source>
        <dbReference type="ARBA" id="ARBA00023242"/>
    </source>
</evidence>
<dbReference type="InterPro" id="IPR000504">
    <property type="entry name" value="RRM_dom"/>
</dbReference>
<reference evidence="6" key="2">
    <citation type="journal article" date="2024" name="Plant">
        <title>Genomic evolution and insights into agronomic trait innovations of Sesamum species.</title>
        <authorList>
            <person name="Miao H."/>
            <person name="Wang L."/>
            <person name="Qu L."/>
            <person name="Liu H."/>
            <person name="Sun Y."/>
            <person name="Le M."/>
            <person name="Wang Q."/>
            <person name="Wei S."/>
            <person name="Zheng Y."/>
            <person name="Lin W."/>
            <person name="Duan Y."/>
            <person name="Cao H."/>
            <person name="Xiong S."/>
            <person name="Wang X."/>
            <person name="Wei L."/>
            <person name="Li C."/>
            <person name="Ma Q."/>
            <person name="Ju M."/>
            <person name="Zhao R."/>
            <person name="Li G."/>
            <person name="Mu C."/>
            <person name="Tian Q."/>
            <person name="Mei H."/>
            <person name="Zhang T."/>
            <person name="Gao T."/>
            <person name="Zhang H."/>
        </authorList>
    </citation>
    <scope>NUCLEOTIDE SEQUENCE</scope>
    <source>
        <strain evidence="6">KEN1</strain>
    </source>
</reference>
<comment type="subcellular location">
    <subcellularLocation>
        <location evidence="1">Nucleus</location>
    </subcellularLocation>
</comment>
<dbReference type="EMBL" id="JACGWN010000002">
    <property type="protein sequence ID" value="KAL0457831.1"/>
    <property type="molecule type" value="Genomic_DNA"/>
</dbReference>
<keyword evidence="2 4" id="KW-0694">RNA-binding</keyword>
<dbReference type="InterPro" id="IPR012921">
    <property type="entry name" value="SPOC_C"/>
</dbReference>
<evidence type="ECO:0000259" key="5">
    <source>
        <dbReference type="PROSITE" id="PS50102"/>
    </source>
</evidence>
<dbReference type="InterPro" id="IPR016194">
    <property type="entry name" value="SPOC-like_C_dom_sf"/>
</dbReference>
<dbReference type="GO" id="GO:0003723">
    <property type="term" value="F:RNA binding"/>
    <property type="evidence" value="ECO:0007669"/>
    <property type="project" value="UniProtKB-UniRule"/>
</dbReference>
<dbReference type="InterPro" id="IPR035979">
    <property type="entry name" value="RBD_domain_sf"/>
</dbReference>
<evidence type="ECO:0000256" key="1">
    <source>
        <dbReference type="ARBA" id="ARBA00004123"/>
    </source>
</evidence>
<dbReference type="Pfam" id="PF07744">
    <property type="entry name" value="SPOC"/>
    <property type="match status" value="1"/>
</dbReference>
<dbReference type="SUPFAM" id="SSF100939">
    <property type="entry name" value="SPOC domain-like"/>
    <property type="match status" value="1"/>
</dbReference>
<evidence type="ECO:0000313" key="6">
    <source>
        <dbReference type="EMBL" id="KAL0457831.1"/>
    </source>
</evidence>
<proteinExistence type="predicted"/>
<keyword evidence="3" id="KW-0539">Nucleus</keyword>
<feature type="domain" description="RRM" evidence="5">
    <location>
        <begin position="30"/>
        <end position="102"/>
    </location>
</feature>
<comment type="caution">
    <text evidence="6">The sequence shown here is derived from an EMBL/GenBank/DDBJ whole genome shotgun (WGS) entry which is preliminary data.</text>
</comment>
<dbReference type="Pfam" id="PF00076">
    <property type="entry name" value="RRM_1"/>
    <property type="match status" value="1"/>
</dbReference>
<gene>
    <name evidence="6" type="ORF">Slati_0410300</name>
</gene>
<evidence type="ECO:0000256" key="2">
    <source>
        <dbReference type="ARBA" id="ARBA00022884"/>
    </source>
</evidence>
<dbReference type="PANTHER" id="PTHR23189">
    <property type="entry name" value="RNA RECOGNITION MOTIF-CONTAINING"/>
    <property type="match status" value="1"/>
</dbReference>
<dbReference type="CDD" id="cd00590">
    <property type="entry name" value="RRM_SF"/>
    <property type="match status" value="1"/>
</dbReference>
<dbReference type="SUPFAM" id="SSF54928">
    <property type="entry name" value="RNA-binding domain, RBD"/>
    <property type="match status" value="1"/>
</dbReference>
<name>A0AAW2XYL9_9LAMI</name>
<dbReference type="SMART" id="SM00360">
    <property type="entry name" value="RRM"/>
    <property type="match status" value="1"/>
</dbReference>
<dbReference type="Gene3D" id="3.30.70.330">
    <property type="match status" value="1"/>
</dbReference>
<accession>A0AAW2XYL9</accession>
<sequence length="408" mass="44976">MAPPVKSATGGTQNHDAAVKDLQREVHPSSNLWIGNLPSKVTDSELKTLFAAHGEVIGINTFPSRRYAFVHFKKIESTNLARQDLQGYVLHGKPLAINFAKPIGAGSRSASQKGLGDFWGSVDGRTFLDKLSKFEKAIICTWNDLFSSPGFSLPNECVSGGWDSFRSNELHRECKRSRFDAPWSAERMKTEGENYCTTLSCGVASDSLKSVTTGAVGHHRERSDCMWRGTIAKGGLPVCRARCVAVGEQIDTRLPNVVDCSGRIGQLSKQYDSAIGCNLLLFLPDSEEDFSSYTEFLRYLIAKDRAGVAKLDDGTKLFLVPPSNFLTKVLNASAPLRLHGVVLKFSEPASNSRSMSALSIQPQYGDAHKETYLQTGYNAVHPEQRPLPVSYSGVSPRFQYHHQKRLVF</sequence>
<organism evidence="6">
    <name type="scientific">Sesamum latifolium</name>
    <dbReference type="NCBI Taxonomy" id="2727402"/>
    <lineage>
        <taxon>Eukaryota</taxon>
        <taxon>Viridiplantae</taxon>
        <taxon>Streptophyta</taxon>
        <taxon>Embryophyta</taxon>
        <taxon>Tracheophyta</taxon>
        <taxon>Spermatophyta</taxon>
        <taxon>Magnoliopsida</taxon>
        <taxon>eudicotyledons</taxon>
        <taxon>Gunneridae</taxon>
        <taxon>Pentapetalae</taxon>
        <taxon>asterids</taxon>
        <taxon>lamiids</taxon>
        <taxon>Lamiales</taxon>
        <taxon>Pedaliaceae</taxon>
        <taxon>Sesamum</taxon>
    </lineage>
</organism>
<evidence type="ECO:0000256" key="4">
    <source>
        <dbReference type="PROSITE-ProRule" id="PRU00176"/>
    </source>
</evidence>
<dbReference type="AlphaFoldDB" id="A0AAW2XYL9"/>
<dbReference type="PROSITE" id="PS50102">
    <property type="entry name" value="RRM"/>
    <property type="match status" value="1"/>
</dbReference>
<reference evidence="6" key="1">
    <citation type="submission" date="2020-06" db="EMBL/GenBank/DDBJ databases">
        <authorList>
            <person name="Li T."/>
            <person name="Hu X."/>
            <person name="Zhang T."/>
            <person name="Song X."/>
            <person name="Zhang H."/>
            <person name="Dai N."/>
            <person name="Sheng W."/>
            <person name="Hou X."/>
            <person name="Wei L."/>
        </authorList>
    </citation>
    <scope>NUCLEOTIDE SEQUENCE</scope>
    <source>
        <strain evidence="6">KEN1</strain>
        <tissue evidence="6">Leaf</tissue>
    </source>
</reference>